<keyword evidence="1" id="KW-0472">Membrane</keyword>
<dbReference type="RefSeq" id="WP_092690417.1">
    <property type="nucleotide sequence ID" value="NZ_FNBK01000005.1"/>
</dbReference>
<evidence type="ECO:0000256" key="1">
    <source>
        <dbReference type="SAM" id="Phobius"/>
    </source>
</evidence>
<dbReference type="Proteomes" id="UP000199076">
    <property type="component" value="Unassembled WGS sequence"/>
</dbReference>
<keyword evidence="1" id="KW-0812">Transmembrane</keyword>
<dbReference type="STRING" id="660518.SAMN05216218_105139"/>
<reference evidence="3" key="1">
    <citation type="submission" date="2016-10" db="EMBL/GenBank/DDBJ databases">
        <authorList>
            <person name="Varghese N."/>
            <person name="Submissions S."/>
        </authorList>
    </citation>
    <scope>NUCLEOTIDE SEQUENCE [LARGE SCALE GENOMIC DNA]</scope>
    <source>
        <strain evidence="3">IBRC-M 10760</strain>
    </source>
</reference>
<dbReference type="EMBL" id="FNBK01000005">
    <property type="protein sequence ID" value="SDF31069.1"/>
    <property type="molecule type" value="Genomic_DNA"/>
</dbReference>
<feature type="transmembrane region" description="Helical" evidence="1">
    <location>
        <begin position="100"/>
        <end position="120"/>
    </location>
</feature>
<accession>A0A1G7K2Q7</accession>
<feature type="transmembrane region" description="Helical" evidence="1">
    <location>
        <begin position="36"/>
        <end position="59"/>
    </location>
</feature>
<feature type="transmembrane region" description="Helical" evidence="1">
    <location>
        <begin position="71"/>
        <end position="94"/>
    </location>
</feature>
<dbReference type="AlphaFoldDB" id="A0A1G7K2Q7"/>
<feature type="transmembrane region" description="Helical" evidence="1">
    <location>
        <begin position="132"/>
        <end position="159"/>
    </location>
</feature>
<dbReference type="OrthoDB" id="241814at2157"/>
<proteinExistence type="predicted"/>
<feature type="transmembrane region" description="Helical" evidence="1">
    <location>
        <begin position="171"/>
        <end position="194"/>
    </location>
</feature>
<sequence>MSDAWRVASVGLGVGALGSGAVVGRAAAAAPGTDGGVLGVAIIAGMAVSAGLLVAWIAVTQRLDDGEGLAADWLAVAVGPLLSSLGAVAMLTAAGENPGVAGVMASFGTILAWVVVGAAGPNGRAALGRRSVGGATLAAGYAAGSLVGLLGAAVLAGHVTVRAAVGHGDGWLRATALTVCILIGFLGVTVLGLGTFGLSPAGQVAALAFAGGSLLVVGLAETNLTGSWPRNRRIDTS</sequence>
<organism evidence="2 3">
    <name type="scientific">Halorientalis regularis</name>
    <dbReference type="NCBI Taxonomy" id="660518"/>
    <lineage>
        <taxon>Archaea</taxon>
        <taxon>Methanobacteriati</taxon>
        <taxon>Methanobacteriota</taxon>
        <taxon>Stenosarchaea group</taxon>
        <taxon>Halobacteria</taxon>
        <taxon>Halobacteriales</taxon>
        <taxon>Haloarculaceae</taxon>
        <taxon>Halorientalis</taxon>
    </lineage>
</organism>
<evidence type="ECO:0000313" key="3">
    <source>
        <dbReference type="Proteomes" id="UP000199076"/>
    </source>
</evidence>
<name>A0A1G7K2Q7_9EURY</name>
<keyword evidence="3" id="KW-1185">Reference proteome</keyword>
<protein>
    <submittedName>
        <fullName evidence="2">Uncharacterized protein</fullName>
    </submittedName>
</protein>
<evidence type="ECO:0000313" key="2">
    <source>
        <dbReference type="EMBL" id="SDF31069.1"/>
    </source>
</evidence>
<gene>
    <name evidence="2" type="ORF">SAMN05216218_105139</name>
</gene>
<feature type="transmembrane region" description="Helical" evidence="1">
    <location>
        <begin position="201"/>
        <end position="220"/>
    </location>
</feature>
<keyword evidence="1" id="KW-1133">Transmembrane helix</keyword>